<gene>
    <name evidence="1" type="ORF">LOK49_LG08G02888</name>
</gene>
<keyword evidence="2" id="KW-1185">Reference proteome</keyword>
<organism evidence="1 2">
    <name type="scientific">Camellia lanceoleosa</name>
    <dbReference type="NCBI Taxonomy" id="1840588"/>
    <lineage>
        <taxon>Eukaryota</taxon>
        <taxon>Viridiplantae</taxon>
        <taxon>Streptophyta</taxon>
        <taxon>Embryophyta</taxon>
        <taxon>Tracheophyta</taxon>
        <taxon>Spermatophyta</taxon>
        <taxon>Magnoliopsida</taxon>
        <taxon>eudicotyledons</taxon>
        <taxon>Gunneridae</taxon>
        <taxon>Pentapetalae</taxon>
        <taxon>asterids</taxon>
        <taxon>Ericales</taxon>
        <taxon>Theaceae</taxon>
        <taxon>Camellia</taxon>
    </lineage>
</organism>
<evidence type="ECO:0000313" key="2">
    <source>
        <dbReference type="Proteomes" id="UP001060215"/>
    </source>
</evidence>
<accession>A0ACC0GU64</accession>
<keyword evidence="1" id="KW-0418">Kinase</keyword>
<protein>
    <submittedName>
        <fullName evidence="1">CBL-interacting serine/threonine-protein kinase 15</fullName>
    </submittedName>
</protein>
<reference evidence="1 2" key="1">
    <citation type="journal article" date="2022" name="Plant J.">
        <title>Chromosome-level genome of Camellia lanceoleosa provides a valuable resource for understanding genome evolution and self-incompatibility.</title>
        <authorList>
            <person name="Gong W."/>
            <person name="Xiao S."/>
            <person name="Wang L."/>
            <person name="Liao Z."/>
            <person name="Chang Y."/>
            <person name="Mo W."/>
            <person name="Hu G."/>
            <person name="Li W."/>
            <person name="Zhao G."/>
            <person name="Zhu H."/>
            <person name="Hu X."/>
            <person name="Ji K."/>
            <person name="Xiang X."/>
            <person name="Song Q."/>
            <person name="Yuan D."/>
            <person name="Jin S."/>
            <person name="Zhang L."/>
        </authorList>
    </citation>
    <scope>NUCLEOTIDE SEQUENCE [LARGE SCALE GENOMIC DNA]</scope>
    <source>
        <strain evidence="1">SQ_2022a</strain>
    </source>
</reference>
<comment type="caution">
    <text evidence="1">The sequence shown here is derived from an EMBL/GenBank/DDBJ whole genome shotgun (WGS) entry which is preliminary data.</text>
</comment>
<dbReference type="EMBL" id="CM045766">
    <property type="protein sequence ID" value="KAI8003071.1"/>
    <property type="molecule type" value="Genomic_DNA"/>
</dbReference>
<evidence type="ECO:0000313" key="1">
    <source>
        <dbReference type="EMBL" id="KAI8003071.1"/>
    </source>
</evidence>
<name>A0ACC0GU64_9ERIC</name>
<sequence length="125" mass="13627">MNAFDIISISSGLDLSGLFEPASHGKRERKFTSTAAVEEVEERVVEVGGRLGYRVEREKGGAIGLVKGRTVLLAEILEVAPEFVMVVVKVVDCGGGVVEFEEVYWDDLRVGFEGIGLSWHNDDVS</sequence>
<dbReference type="Proteomes" id="UP001060215">
    <property type="component" value="Chromosome 9"/>
</dbReference>
<keyword evidence="1" id="KW-0808">Transferase</keyword>
<proteinExistence type="predicted"/>